<evidence type="ECO:0000256" key="1">
    <source>
        <dbReference type="SAM" id="SignalP"/>
    </source>
</evidence>
<organism evidence="2 3">
    <name type="scientific">Methyloversatilis universalis (strain ATCC BAA-1314 / DSM 25237 / JCM 13912 / CCUG 52030 / FAM5)</name>
    <dbReference type="NCBI Taxonomy" id="1000565"/>
    <lineage>
        <taxon>Bacteria</taxon>
        <taxon>Pseudomonadati</taxon>
        <taxon>Pseudomonadota</taxon>
        <taxon>Betaproteobacteria</taxon>
        <taxon>Nitrosomonadales</taxon>
        <taxon>Sterolibacteriaceae</taxon>
        <taxon>Methyloversatilis</taxon>
    </lineage>
</organism>
<dbReference type="EMBL" id="AFHG01000040">
    <property type="protein sequence ID" value="EGK72360.1"/>
    <property type="molecule type" value="Genomic_DNA"/>
</dbReference>
<dbReference type="RefSeq" id="WP_008060098.1">
    <property type="nucleotide sequence ID" value="NZ_AFHG01000040.1"/>
</dbReference>
<feature type="chain" id="PRO_5003327139" evidence="1">
    <location>
        <begin position="25"/>
        <end position="118"/>
    </location>
</feature>
<dbReference type="STRING" id="1000565.METUNv1_01357"/>
<feature type="signal peptide" evidence="1">
    <location>
        <begin position="1"/>
        <end position="24"/>
    </location>
</feature>
<comment type="caution">
    <text evidence="2">The sequence shown here is derived from an EMBL/GenBank/DDBJ whole genome shotgun (WGS) entry which is preliminary data.</text>
</comment>
<dbReference type="OrthoDB" id="8563102at2"/>
<sequence>MKFHRFQIAAAAVATLLAPGIASAHDYSTQTRVEFVLECMKTHGGAYEYLYKCSCLIDEVAQKLSHDDFIDMSSIARYSQMSGERAGVFRDSEQMKDARKNYLAIIKQGEKACFINSK</sequence>
<name>F5RAS0_METUF</name>
<keyword evidence="3" id="KW-1185">Reference proteome</keyword>
<dbReference type="AlphaFoldDB" id="F5RAS0"/>
<keyword evidence="1" id="KW-0732">Signal</keyword>
<evidence type="ECO:0000313" key="2">
    <source>
        <dbReference type="EMBL" id="EGK72360.1"/>
    </source>
</evidence>
<reference evidence="2 3" key="1">
    <citation type="journal article" date="2011" name="J. Bacteriol.">
        <title>Genome sequence of Methyloversatilis universalis FAM5T, a methylotrophic representative of the order Rhodocyclales.</title>
        <authorList>
            <person name="Kittichotirat W."/>
            <person name="Good N.M."/>
            <person name="Hall R."/>
            <person name="Bringel F."/>
            <person name="Lajus A."/>
            <person name="Medigue C."/>
            <person name="Smalley N.E."/>
            <person name="Beck D."/>
            <person name="Bumgarner R."/>
            <person name="Vuilleumier S."/>
            <person name="Kalyuzhnaya M.G."/>
        </authorList>
    </citation>
    <scope>NUCLEOTIDE SEQUENCE [LARGE SCALE GENOMIC DNA]</scope>
    <source>
        <strain evidence="3">ATCC BAA-1314 / JCM 13912 / FAM5</strain>
    </source>
</reference>
<evidence type="ECO:0000313" key="3">
    <source>
        <dbReference type="Proteomes" id="UP000005019"/>
    </source>
</evidence>
<proteinExistence type="predicted"/>
<gene>
    <name evidence="2" type="ORF">METUNv1_01357</name>
</gene>
<accession>F5RAS0</accession>
<dbReference type="Proteomes" id="UP000005019">
    <property type="component" value="Unassembled WGS sequence"/>
</dbReference>
<protein>
    <submittedName>
        <fullName evidence="2">Uncharacterized protein</fullName>
    </submittedName>
</protein>
<dbReference type="eggNOG" id="ENOG5032RK3">
    <property type="taxonomic scope" value="Bacteria"/>
</dbReference>